<feature type="transmembrane region" description="Helical" evidence="1">
    <location>
        <begin position="20"/>
        <end position="41"/>
    </location>
</feature>
<keyword evidence="1" id="KW-0812">Transmembrane</keyword>
<reference evidence="4" key="1">
    <citation type="submission" date="2017-10" db="EMBL/GenBank/DDBJ databases">
        <title>Rapid genome shrinkage in a self-fertile nematode reveals novel sperm competition proteins.</title>
        <authorList>
            <person name="Yin D."/>
            <person name="Schwarz E.M."/>
            <person name="Thomas C.G."/>
            <person name="Felde R.L."/>
            <person name="Korf I.F."/>
            <person name="Cutter A.D."/>
            <person name="Schartner C.M."/>
            <person name="Ralston E.J."/>
            <person name="Meyer B.J."/>
            <person name="Haag E.S."/>
        </authorList>
    </citation>
    <scope>NUCLEOTIDE SEQUENCE [LARGE SCALE GENOMIC DNA]</scope>
    <source>
        <strain evidence="4">JU1422</strain>
    </source>
</reference>
<sequence>MSDENPGVRRNDKNSFNLLGLPILVIETIFAVSNFSILFNLTQTSKRMKEMIQRKVKTTKPIFISIRRSGETIRIDDFTYQIRRTRAALERPPNTELSNLYVDNPSSNVWTSQTSQYGDELSEFITNVRKLFPNAPIDYLSINLNRVQSHADLIDLVIPRQLSKVICSFHGYNIINSNLLQTFSVLDCCAFRAYGPPFDLKAINLPAGYKNSMYEFMLDNGMFYGENEIFLINGRRFTNKDANLLIERWANGGLEKCRAIKVRNFRNFDINLVSNGFNNCKWNSSIMEPYFRTSPAVLYEMKGHMILSNDDVATVRYMEEDKTLYIIFWNVDDRPLCFPNLI</sequence>
<dbReference type="AlphaFoldDB" id="A0A2G5SX13"/>
<dbReference type="InterPro" id="IPR001810">
    <property type="entry name" value="F-box_dom"/>
</dbReference>
<proteinExistence type="predicted"/>
<evidence type="ECO:0000313" key="4">
    <source>
        <dbReference type="Proteomes" id="UP000230233"/>
    </source>
</evidence>
<organism evidence="3 4">
    <name type="scientific">Caenorhabditis nigoni</name>
    <dbReference type="NCBI Taxonomy" id="1611254"/>
    <lineage>
        <taxon>Eukaryota</taxon>
        <taxon>Metazoa</taxon>
        <taxon>Ecdysozoa</taxon>
        <taxon>Nematoda</taxon>
        <taxon>Chromadorea</taxon>
        <taxon>Rhabditida</taxon>
        <taxon>Rhabditina</taxon>
        <taxon>Rhabditomorpha</taxon>
        <taxon>Rhabditoidea</taxon>
        <taxon>Rhabditidae</taxon>
        <taxon>Peloderinae</taxon>
        <taxon>Caenorhabditis</taxon>
    </lineage>
</organism>
<dbReference type="Proteomes" id="UP000230233">
    <property type="component" value="Chromosome X"/>
</dbReference>
<evidence type="ECO:0000259" key="2">
    <source>
        <dbReference type="PROSITE" id="PS50181"/>
    </source>
</evidence>
<keyword evidence="4" id="KW-1185">Reference proteome</keyword>
<dbReference type="EMBL" id="PDUG01000006">
    <property type="protein sequence ID" value="PIC19473.1"/>
    <property type="molecule type" value="Genomic_DNA"/>
</dbReference>
<dbReference type="PANTHER" id="PTHR21503:SF8">
    <property type="entry name" value="F-BOX ASSOCIATED DOMAIN-CONTAINING PROTEIN-RELATED"/>
    <property type="match status" value="1"/>
</dbReference>
<dbReference type="PANTHER" id="PTHR21503">
    <property type="entry name" value="F-BOX-CONTAINING HYPOTHETICAL PROTEIN C.ELEGANS"/>
    <property type="match status" value="1"/>
</dbReference>
<protein>
    <recommendedName>
        <fullName evidence="2">F-box domain-containing protein</fullName>
    </recommendedName>
</protein>
<name>A0A2G5SX13_9PELO</name>
<accession>A0A2G5SX13</accession>
<feature type="domain" description="F-box" evidence="2">
    <location>
        <begin position="15"/>
        <end position="66"/>
    </location>
</feature>
<evidence type="ECO:0000313" key="3">
    <source>
        <dbReference type="EMBL" id="PIC19473.1"/>
    </source>
</evidence>
<dbReference type="PROSITE" id="PS50181">
    <property type="entry name" value="FBOX"/>
    <property type="match status" value="1"/>
</dbReference>
<keyword evidence="1" id="KW-0472">Membrane</keyword>
<comment type="caution">
    <text evidence="3">The sequence shown here is derived from an EMBL/GenBank/DDBJ whole genome shotgun (WGS) entry which is preliminary data.</text>
</comment>
<keyword evidence="1" id="KW-1133">Transmembrane helix</keyword>
<evidence type="ECO:0000256" key="1">
    <source>
        <dbReference type="SAM" id="Phobius"/>
    </source>
</evidence>
<gene>
    <name evidence="3" type="primary">Cnig_chr_X.g25015</name>
    <name evidence="3" type="ORF">B9Z55_025015</name>
</gene>